<reference evidence="2 3" key="1">
    <citation type="journal article" date="2024" name="Plant Biotechnol. J.">
        <title>Dendrobium thyrsiflorum genome and its molecular insights into genes involved in important horticultural traits.</title>
        <authorList>
            <person name="Chen B."/>
            <person name="Wang J.Y."/>
            <person name="Zheng P.J."/>
            <person name="Li K.L."/>
            <person name="Liang Y.M."/>
            <person name="Chen X.F."/>
            <person name="Zhang C."/>
            <person name="Zhao X."/>
            <person name="He X."/>
            <person name="Zhang G.Q."/>
            <person name="Liu Z.J."/>
            <person name="Xu Q."/>
        </authorList>
    </citation>
    <scope>NUCLEOTIDE SEQUENCE [LARGE SCALE GENOMIC DNA]</scope>
    <source>
        <strain evidence="2">GZMU011</strain>
    </source>
</reference>
<protein>
    <submittedName>
        <fullName evidence="2">Uncharacterized protein</fullName>
    </submittedName>
</protein>
<evidence type="ECO:0000313" key="3">
    <source>
        <dbReference type="Proteomes" id="UP001552299"/>
    </source>
</evidence>
<keyword evidence="3" id="KW-1185">Reference proteome</keyword>
<dbReference type="EMBL" id="JANQDX010000013">
    <property type="protein sequence ID" value="KAL0913387.1"/>
    <property type="molecule type" value="Genomic_DNA"/>
</dbReference>
<proteinExistence type="predicted"/>
<feature type="region of interest" description="Disordered" evidence="1">
    <location>
        <begin position="75"/>
        <end position="98"/>
    </location>
</feature>
<dbReference type="Proteomes" id="UP001552299">
    <property type="component" value="Unassembled WGS sequence"/>
</dbReference>
<organism evidence="2 3">
    <name type="scientific">Dendrobium thyrsiflorum</name>
    <name type="common">Pinecone-like raceme dendrobium</name>
    <name type="synonym">Orchid</name>
    <dbReference type="NCBI Taxonomy" id="117978"/>
    <lineage>
        <taxon>Eukaryota</taxon>
        <taxon>Viridiplantae</taxon>
        <taxon>Streptophyta</taxon>
        <taxon>Embryophyta</taxon>
        <taxon>Tracheophyta</taxon>
        <taxon>Spermatophyta</taxon>
        <taxon>Magnoliopsida</taxon>
        <taxon>Liliopsida</taxon>
        <taxon>Asparagales</taxon>
        <taxon>Orchidaceae</taxon>
        <taxon>Epidendroideae</taxon>
        <taxon>Malaxideae</taxon>
        <taxon>Dendrobiinae</taxon>
        <taxon>Dendrobium</taxon>
    </lineage>
</organism>
<name>A0ABD0USM0_DENTH</name>
<accession>A0ABD0USM0</accession>
<gene>
    <name evidence="2" type="ORF">M5K25_016845</name>
</gene>
<evidence type="ECO:0000256" key="1">
    <source>
        <dbReference type="SAM" id="MobiDB-lite"/>
    </source>
</evidence>
<dbReference type="AlphaFoldDB" id="A0ABD0USM0"/>
<comment type="caution">
    <text evidence="2">The sequence shown here is derived from an EMBL/GenBank/DDBJ whole genome shotgun (WGS) entry which is preliminary data.</text>
</comment>
<evidence type="ECO:0000313" key="2">
    <source>
        <dbReference type="EMBL" id="KAL0913387.1"/>
    </source>
</evidence>
<sequence>MKTTGQLARERRRRYSSDPLRTLKYFSVVEVFTKEEKASEDEECCILAFDPIDSLTPTSIAVLTWKITISLNQERKRKSSMLSERGKKASNFKIWSRQ</sequence>